<sequence>MNNNKKYLLLAGLLVAIFFFNSCKKEKQTSIPSLFATGVWQLGSIQEAKYLGGSRLTLDTIPSDSTQIFAFNKDMTCSYTNFDDKAGTVSGTWSLSDTKLFLYANITYPEVTSAGTKQPFINCRIVNIGEYSLVMETGDIQTYYNPTDKRTIRTYGFVRIKPVGTQ</sequence>
<name>A0ABR7WZV1_9SPHI</name>
<gene>
    <name evidence="1" type="ORF">IDJ75_01110</name>
</gene>
<evidence type="ECO:0000313" key="2">
    <source>
        <dbReference type="Proteomes" id="UP000618754"/>
    </source>
</evidence>
<reference evidence="1 2" key="1">
    <citation type="submission" date="2020-09" db="EMBL/GenBank/DDBJ databases">
        <title>Novel species of Mucilaginibacter isolated from a glacier on the Tibetan Plateau.</title>
        <authorList>
            <person name="Liu Q."/>
            <person name="Xin Y.-H."/>
        </authorList>
    </citation>
    <scope>NUCLEOTIDE SEQUENCE [LARGE SCALE GENOMIC DNA]</scope>
    <source>
        <strain evidence="1 2">CGMCC 1.13878</strain>
    </source>
</reference>
<organism evidence="1 2">
    <name type="scientific">Mucilaginibacter rigui</name>
    <dbReference type="NCBI Taxonomy" id="534635"/>
    <lineage>
        <taxon>Bacteria</taxon>
        <taxon>Pseudomonadati</taxon>
        <taxon>Bacteroidota</taxon>
        <taxon>Sphingobacteriia</taxon>
        <taxon>Sphingobacteriales</taxon>
        <taxon>Sphingobacteriaceae</taxon>
        <taxon>Mucilaginibacter</taxon>
    </lineage>
</organism>
<evidence type="ECO:0000313" key="1">
    <source>
        <dbReference type="EMBL" id="MBD1383862.1"/>
    </source>
</evidence>
<evidence type="ECO:0008006" key="3">
    <source>
        <dbReference type="Google" id="ProtNLM"/>
    </source>
</evidence>
<dbReference type="Proteomes" id="UP000618754">
    <property type="component" value="Unassembled WGS sequence"/>
</dbReference>
<dbReference type="RefSeq" id="WP_191173777.1">
    <property type="nucleotide sequence ID" value="NZ_JACWMW010000001.1"/>
</dbReference>
<keyword evidence="2" id="KW-1185">Reference proteome</keyword>
<protein>
    <recommendedName>
        <fullName evidence="3">Lipocalin-like domain-containing protein</fullName>
    </recommendedName>
</protein>
<dbReference type="EMBL" id="JACWMW010000001">
    <property type="protein sequence ID" value="MBD1383862.1"/>
    <property type="molecule type" value="Genomic_DNA"/>
</dbReference>
<accession>A0ABR7WZV1</accession>
<comment type="caution">
    <text evidence="1">The sequence shown here is derived from an EMBL/GenBank/DDBJ whole genome shotgun (WGS) entry which is preliminary data.</text>
</comment>
<proteinExistence type="predicted"/>